<dbReference type="SFLD" id="SFLDS00029">
    <property type="entry name" value="Radical_SAM"/>
    <property type="match status" value="1"/>
</dbReference>
<accession>A0A956RP32</accession>
<gene>
    <name evidence="6" type="ORF">KC729_06965</name>
</gene>
<sequence length="323" mass="36647">MEYRPLPCKSLLNENKNPALPFSWTINPYRGCEFACTYCYARATHAYLDHDPKDFERRIYVKQGAAHVLATSLRPELLYGRPVTIGTATDPYQGAERHFRITRGVLEVLSRYRGLSVSITTKSPLVVRDIDLLRRIREHSHLRVNVSLITLRPGLARILEPRAPVPRRRIETIQRLVEAGIPVALFCMPILPGITDRAEDLRAVLGAARAAGASYAFGNTVHLEKPIRPTFLPMLRRHFPQLYGHYQDLYGGRRYAPARETERIDRIFTLERDRAGFPAETERTLDDRTAALLDREDRPRVGRSAAPGSPANGTVVQTSFWPV</sequence>
<keyword evidence="2" id="KW-0408">Iron</keyword>
<dbReference type="PANTHER" id="PTHR43432">
    <property type="entry name" value="SLR0285 PROTEIN"/>
    <property type="match status" value="1"/>
</dbReference>
<feature type="compositionally biased region" description="Polar residues" evidence="4">
    <location>
        <begin position="311"/>
        <end position="323"/>
    </location>
</feature>
<reference evidence="6" key="1">
    <citation type="submission" date="2020-04" db="EMBL/GenBank/DDBJ databases">
        <authorList>
            <person name="Zhang T."/>
        </authorList>
    </citation>
    <scope>NUCLEOTIDE SEQUENCE</scope>
    <source>
        <strain evidence="6">HKST-UBA01</strain>
    </source>
</reference>
<dbReference type="Pfam" id="PF04055">
    <property type="entry name" value="Radical_SAM"/>
    <property type="match status" value="1"/>
</dbReference>
<dbReference type="Gene3D" id="3.80.30.30">
    <property type="match status" value="1"/>
</dbReference>
<proteinExistence type="predicted"/>
<dbReference type="GO" id="GO:0003824">
    <property type="term" value="F:catalytic activity"/>
    <property type="evidence" value="ECO:0007669"/>
    <property type="project" value="InterPro"/>
</dbReference>
<dbReference type="InterPro" id="IPR006638">
    <property type="entry name" value="Elp3/MiaA/NifB-like_rSAM"/>
</dbReference>
<comment type="caution">
    <text evidence="6">The sequence shown here is derived from an EMBL/GenBank/DDBJ whole genome shotgun (WGS) entry which is preliminary data.</text>
</comment>
<evidence type="ECO:0000256" key="3">
    <source>
        <dbReference type="ARBA" id="ARBA00023014"/>
    </source>
</evidence>
<dbReference type="AlphaFoldDB" id="A0A956RP32"/>
<protein>
    <submittedName>
        <fullName evidence="6">Radical SAM protein</fullName>
    </submittedName>
</protein>
<dbReference type="EMBL" id="JAGQHR010000159">
    <property type="protein sequence ID" value="MCA9727405.1"/>
    <property type="molecule type" value="Genomic_DNA"/>
</dbReference>
<dbReference type="InterPro" id="IPR040086">
    <property type="entry name" value="MJ0683-like"/>
</dbReference>
<keyword evidence="3" id="KW-0411">Iron-sulfur</keyword>
<organism evidence="6 7">
    <name type="scientific">Eiseniibacteriota bacterium</name>
    <dbReference type="NCBI Taxonomy" id="2212470"/>
    <lineage>
        <taxon>Bacteria</taxon>
        <taxon>Candidatus Eiseniibacteriota</taxon>
    </lineage>
</organism>
<feature type="region of interest" description="Disordered" evidence="4">
    <location>
        <begin position="295"/>
        <end position="323"/>
    </location>
</feature>
<dbReference type="InterPro" id="IPR007197">
    <property type="entry name" value="rSAM"/>
</dbReference>
<keyword evidence="1" id="KW-0479">Metal-binding</keyword>
<dbReference type="Proteomes" id="UP000697710">
    <property type="component" value="Unassembled WGS sequence"/>
</dbReference>
<reference evidence="6" key="2">
    <citation type="journal article" date="2021" name="Microbiome">
        <title>Successional dynamics and alternative stable states in a saline activated sludge microbial community over 9 years.</title>
        <authorList>
            <person name="Wang Y."/>
            <person name="Ye J."/>
            <person name="Ju F."/>
            <person name="Liu L."/>
            <person name="Boyd J.A."/>
            <person name="Deng Y."/>
            <person name="Parks D.H."/>
            <person name="Jiang X."/>
            <person name="Yin X."/>
            <person name="Woodcroft B.J."/>
            <person name="Tyson G.W."/>
            <person name="Hugenholtz P."/>
            <person name="Polz M.F."/>
            <person name="Zhang T."/>
        </authorList>
    </citation>
    <scope>NUCLEOTIDE SEQUENCE</scope>
    <source>
        <strain evidence="6">HKST-UBA01</strain>
    </source>
</reference>
<evidence type="ECO:0000256" key="1">
    <source>
        <dbReference type="ARBA" id="ARBA00022723"/>
    </source>
</evidence>
<dbReference type="SFLD" id="SFLDG01084">
    <property type="entry name" value="Uncharacterised_Radical_SAM_Su"/>
    <property type="match status" value="1"/>
</dbReference>
<dbReference type="GO" id="GO:0051536">
    <property type="term" value="F:iron-sulfur cluster binding"/>
    <property type="evidence" value="ECO:0007669"/>
    <property type="project" value="UniProtKB-KW"/>
</dbReference>
<dbReference type="InterPro" id="IPR058240">
    <property type="entry name" value="rSAM_sf"/>
</dbReference>
<dbReference type="PANTHER" id="PTHR43432:SF3">
    <property type="entry name" value="SLR0285 PROTEIN"/>
    <property type="match status" value="1"/>
</dbReference>
<dbReference type="SUPFAM" id="SSF102114">
    <property type="entry name" value="Radical SAM enzymes"/>
    <property type="match status" value="1"/>
</dbReference>
<evidence type="ECO:0000259" key="5">
    <source>
        <dbReference type="PROSITE" id="PS51918"/>
    </source>
</evidence>
<evidence type="ECO:0000256" key="2">
    <source>
        <dbReference type="ARBA" id="ARBA00023004"/>
    </source>
</evidence>
<dbReference type="PROSITE" id="PS51918">
    <property type="entry name" value="RADICAL_SAM"/>
    <property type="match status" value="1"/>
</dbReference>
<evidence type="ECO:0000256" key="4">
    <source>
        <dbReference type="SAM" id="MobiDB-lite"/>
    </source>
</evidence>
<feature type="domain" description="Radical SAM core" evidence="5">
    <location>
        <begin position="18"/>
        <end position="265"/>
    </location>
</feature>
<dbReference type="GO" id="GO:0046872">
    <property type="term" value="F:metal ion binding"/>
    <property type="evidence" value="ECO:0007669"/>
    <property type="project" value="UniProtKB-KW"/>
</dbReference>
<name>A0A956RP32_UNCEI</name>
<evidence type="ECO:0000313" key="6">
    <source>
        <dbReference type="EMBL" id="MCA9727405.1"/>
    </source>
</evidence>
<dbReference type="SMART" id="SM00729">
    <property type="entry name" value="Elp3"/>
    <property type="match status" value="1"/>
</dbReference>
<dbReference type="CDD" id="cd01335">
    <property type="entry name" value="Radical_SAM"/>
    <property type="match status" value="1"/>
</dbReference>
<evidence type="ECO:0000313" key="7">
    <source>
        <dbReference type="Proteomes" id="UP000697710"/>
    </source>
</evidence>